<evidence type="ECO:0000256" key="12">
    <source>
        <dbReference type="SAM" id="Phobius"/>
    </source>
</evidence>
<evidence type="ECO:0000256" key="8">
    <source>
        <dbReference type="ARBA" id="ARBA00023133"/>
    </source>
</evidence>
<feature type="transmembrane region" description="Helical" evidence="12">
    <location>
        <begin position="164"/>
        <end position="183"/>
    </location>
</feature>
<evidence type="ECO:0000256" key="3">
    <source>
        <dbReference type="ARBA" id="ARBA00022692"/>
    </source>
</evidence>
<keyword evidence="4" id="KW-0479">Metal-binding</keyword>
<dbReference type="InterPro" id="IPR003780">
    <property type="entry name" value="COX15/CtaA_fam"/>
</dbReference>
<protein>
    <recommendedName>
        <fullName evidence="15">Cytochrome c oxidase assembly protein COX15</fullName>
    </recommendedName>
</protein>
<dbReference type="InterPro" id="IPR023754">
    <property type="entry name" value="HemeA_Synthase_type2"/>
</dbReference>
<dbReference type="Pfam" id="PF02628">
    <property type="entry name" value="COX15-CtaA"/>
    <property type="match status" value="1"/>
</dbReference>
<dbReference type="GO" id="GO:0005743">
    <property type="term" value="C:mitochondrial inner membrane"/>
    <property type="evidence" value="ECO:0007669"/>
    <property type="project" value="TreeGrafter"/>
</dbReference>
<dbReference type="GO" id="GO:0006784">
    <property type="term" value="P:heme A biosynthetic process"/>
    <property type="evidence" value="ECO:0007669"/>
    <property type="project" value="InterPro"/>
</dbReference>
<evidence type="ECO:0008006" key="15">
    <source>
        <dbReference type="Google" id="ProtNLM"/>
    </source>
</evidence>
<evidence type="ECO:0000313" key="13">
    <source>
        <dbReference type="EMBL" id="KAL1520337.1"/>
    </source>
</evidence>
<keyword evidence="9 12" id="KW-0472">Membrane</keyword>
<evidence type="ECO:0000313" key="14">
    <source>
        <dbReference type="Proteomes" id="UP001515480"/>
    </source>
</evidence>
<dbReference type="PANTHER" id="PTHR23289:SF2">
    <property type="entry name" value="CYTOCHROME C OXIDASE ASSEMBLY PROTEIN COX15 HOMOLOG"/>
    <property type="match status" value="1"/>
</dbReference>
<evidence type="ECO:0000256" key="1">
    <source>
        <dbReference type="ARBA" id="ARBA00001970"/>
    </source>
</evidence>
<proteinExistence type="inferred from homology"/>
<accession>A0AB34JGW8</accession>
<evidence type="ECO:0000256" key="9">
    <source>
        <dbReference type="ARBA" id="ARBA00023136"/>
    </source>
</evidence>
<evidence type="ECO:0000256" key="6">
    <source>
        <dbReference type="ARBA" id="ARBA00023002"/>
    </source>
</evidence>
<dbReference type="AlphaFoldDB" id="A0AB34JGW8"/>
<evidence type="ECO:0000256" key="11">
    <source>
        <dbReference type="ARBA" id="ARBA00048044"/>
    </source>
</evidence>
<evidence type="ECO:0000256" key="4">
    <source>
        <dbReference type="ARBA" id="ARBA00022723"/>
    </source>
</evidence>
<keyword evidence="8" id="KW-0350">Heme biosynthesis</keyword>
<dbReference type="GO" id="GO:0016653">
    <property type="term" value="F:oxidoreductase activity, acting on NAD(P)H, heme protein as acceptor"/>
    <property type="evidence" value="ECO:0007669"/>
    <property type="project" value="TreeGrafter"/>
</dbReference>
<keyword evidence="3 12" id="KW-0812">Transmembrane</keyword>
<dbReference type="GO" id="GO:0046872">
    <property type="term" value="F:metal ion binding"/>
    <property type="evidence" value="ECO:0007669"/>
    <property type="project" value="UniProtKB-KW"/>
</dbReference>
<feature type="transmembrane region" description="Helical" evidence="12">
    <location>
        <begin position="78"/>
        <end position="98"/>
    </location>
</feature>
<dbReference type="Proteomes" id="UP001515480">
    <property type="component" value="Unassembled WGS sequence"/>
</dbReference>
<comment type="catalytic activity">
    <reaction evidence="11">
        <text>Fe(II)-heme o + 2 A + H2O = Fe(II)-heme a + 2 AH2</text>
        <dbReference type="Rhea" id="RHEA:63388"/>
        <dbReference type="ChEBI" id="CHEBI:13193"/>
        <dbReference type="ChEBI" id="CHEBI:15377"/>
        <dbReference type="ChEBI" id="CHEBI:17499"/>
        <dbReference type="ChEBI" id="CHEBI:60530"/>
        <dbReference type="ChEBI" id="CHEBI:61715"/>
        <dbReference type="EC" id="1.17.99.9"/>
    </reaction>
    <physiologicalReaction direction="left-to-right" evidence="11">
        <dbReference type="Rhea" id="RHEA:63389"/>
    </physiologicalReaction>
</comment>
<dbReference type="HAMAP" id="MF_01665">
    <property type="entry name" value="HemeA_synth_type2"/>
    <property type="match status" value="1"/>
</dbReference>
<comment type="pathway">
    <text evidence="10">Porphyrin-containing compound metabolism; heme A biosynthesis; heme A from heme O: step 1/1.</text>
</comment>
<feature type="transmembrane region" description="Helical" evidence="12">
    <location>
        <begin position="278"/>
        <end position="300"/>
    </location>
</feature>
<gene>
    <name evidence="13" type="ORF">AB1Y20_021927</name>
</gene>
<dbReference type="EMBL" id="JBGBPQ010000008">
    <property type="protein sequence ID" value="KAL1520337.1"/>
    <property type="molecule type" value="Genomic_DNA"/>
</dbReference>
<comment type="caution">
    <text evidence="13">The sequence shown here is derived from an EMBL/GenBank/DDBJ whole genome shotgun (WGS) entry which is preliminary data.</text>
</comment>
<dbReference type="PANTHER" id="PTHR23289">
    <property type="entry name" value="CYTOCHROME C OXIDASE ASSEMBLY PROTEIN COX15"/>
    <property type="match status" value="1"/>
</dbReference>
<feature type="transmembrane region" description="Helical" evidence="12">
    <location>
        <begin position="236"/>
        <end position="258"/>
    </location>
</feature>
<evidence type="ECO:0000256" key="5">
    <source>
        <dbReference type="ARBA" id="ARBA00022989"/>
    </source>
</evidence>
<reference evidence="13 14" key="1">
    <citation type="journal article" date="2024" name="Science">
        <title>Giant polyketide synthase enzymes in the biosynthesis of giant marine polyether toxins.</title>
        <authorList>
            <person name="Fallon T.R."/>
            <person name="Shende V.V."/>
            <person name="Wierzbicki I.H."/>
            <person name="Pendleton A.L."/>
            <person name="Watervoot N.F."/>
            <person name="Auber R.P."/>
            <person name="Gonzalez D.J."/>
            <person name="Wisecaver J.H."/>
            <person name="Moore B.S."/>
        </authorList>
    </citation>
    <scope>NUCLEOTIDE SEQUENCE [LARGE SCALE GENOMIC DNA]</scope>
    <source>
        <strain evidence="13 14">12B1</strain>
    </source>
</reference>
<keyword evidence="7" id="KW-0408">Iron</keyword>
<comment type="subcellular location">
    <subcellularLocation>
        <location evidence="2">Membrane</location>
        <topology evidence="2">Multi-pass membrane protein</topology>
    </subcellularLocation>
</comment>
<comment type="cofactor">
    <cofactor evidence="1">
        <name>heme b</name>
        <dbReference type="ChEBI" id="CHEBI:60344"/>
    </cofactor>
</comment>
<evidence type="ECO:0000256" key="2">
    <source>
        <dbReference type="ARBA" id="ARBA00004141"/>
    </source>
</evidence>
<dbReference type="GO" id="GO:0120547">
    <property type="term" value="F:heme A synthase activity"/>
    <property type="evidence" value="ECO:0007669"/>
    <property type="project" value="UniProtKB-EC"/>
</dbReference>
<keyword evidence="14" id="KW-1185">Reference proteome</keyword>
<sequence length="432" mass="46693">MAIASHFSRLCKNYPTLRLCSRHLALTPARLGFRARSTLAAPSTGGLGRAGSTLSQAIPSQVPSATAATAAEPTPRIVGWWLLGCSASVFAMVVVGGITRLTRSGLSMTDWQPQGKAMPRGEDEWEVEFERYKQFPEYQRLYAGTGMTLDDFKNIFFWEWTHRMAGRAIGLIFGVPLAAFAVFGKIPRSLAPTLCGLLLLGGSQGLVGWWMVKSGLEQDKIDEIADGVPRVSPYRLATHLTCAFTLFTILLHTALGVLQPRADATAAPLRQVHGRMRLLATLVGVTAVSGAFVAGMQAGLAFNTFPLMEGQIIPRGYMELEPLYRNFFESVPSVQLHHRALALTTLASVTAFWASVQRTPLPAQLRLATDALLVVAWSQVGLGVATLLNAVPVHLGSAHQAGALTLFSLVLFTLHSCRVPHAGRLLARISTK</sequence>
<keyword evidence="5 12" id="KW-1133">Transmembrane helix</keyword>
<keyword evidence="6" id="KW-0560">Oxidoreductase</keyword>
<feature type="transmembrane region" description="Helical" evidence="12">
    <location>
        <begin position="190"/>
        <end position="212"/>
    </location>
</feature>
<evidence type="ECO:0000256" key="10">
    <source>
        <dbReference type="ARBA" id="ARBA00044501"/>
    </source>
</evidence>
<organism evidence="13 14">
    <name type="scientific">Prymnesium parvum</name>
    <name type="common">Toxic golden alga</name>
    <dbReference type="NCBI Taxonomy" id="97485"/>
    <lineage>
        <taxon>Eukaryota</taxon>
        <taxon>Haptista</taxon>
        <taxon>Haptophyta</taxon>
        <taxon>Prymnesiophyceae</taxon>
        <taxon>Prymnesiales</taxon>
        <taxon>Prymnesiaceae</taxon>
        <taxon>Prymnesium</taxon>
    </lineage>
</organism>
<name>A0AB34JGW8_PRYPA</name>
<evidence type="ECO:0000256" key="7">
    <source>
        <dbReference type="ARBA" id="ARBA00023004"/>
    </source>
</evidence>